<evidence type="ECO:0000313" key="3">
    <source>
        <dbReference type="EMBL" id="WYJ90694.1"/>
    </source>
</evidence>
<keyword evidence="1" id="KW-0732">Signal</keyword>
<protein>
    <submittedName>
        <fullName evidence="2">ABC transporter substrate-binding protein</fullName>
    </submittedName>
</protein>
<organism evidence="2">
    <name type="scientific">Candidatus Enterococcus clewellii</name>
    <dbReference type="NCBI Taxonomy" id="1834193"/>
    <lineage>
        <taxon>Bacteria</taxon>
        <taxon>Bacillati</taxon>
        <taxon>Bacillota</taxon>
        <taxon>Bacilli</taxon>
        <taxon>Lactobacillales</taxon>
        <taxon>Enterococcaceae</taxon>
        <taxon>Enterococcus</taxon>
    </lineage>
</organism>
<dbReference type="PANTHER" id="PTHR35271:SF1">
    <property type="entry name" value="ABC TRANSPORTER, SUBSTRATE-BINDING LIPOPROTEIN"/>
    <property type="match status" value="1"/>
</dbReference>
<evidence type="ECO:0000313" key="2">
    <source>
        <dbReference type="EMBL" id="OTP14292.1"/>
    </source>
</evidence>
<reference evidence="3" key="3">
    <citation type="submission" date="2024-03" db="EMBL/GenBank/DDBJ databases">
        <title>The Genome Sequence of Enterococcus sp. DIV0242b.</title>
        <authorList>
            <consortium name="The Broad Institute Genomics Platform"/>
            <consortium name="The Broad Institute Microbial Omics Core"/>
            <consortium name="The Broad Institute Genomic Center for Infectious Diseases"/>
            <person name="Earl A."/>
            <person name="Manson A."/>
            <person name="Gilmore M."/>
            <person name="Schwartman J."/>
            <person name="Shea T."/>
            <person name="Abouelleil A."/>
            <person name="Cao P."/>
            <person name="Chapman S."/>
            <person name="Cusick C."/>
            <person name="Young S."/>
            <person name="Neafsey D."/>
            <person name="Nusbaum C."/>
            <person name="Birren B."/>
        </authorList>
    </citation>
    <scope>NUCLEOTIDE SEQUENCE</scope>
    <source>
        <strain evidence="3">9E7_DIV0242</strain>
    </source>
</reference>
<dbReference type="SUPFAM" id="SSF53822">
    <property type="entry name" value="Periplasmic binding protein-like I"/>
    <property type="match status" value="1"/>
</dbReference>
<dbReference type="Proteomes" id="UP000195141">
    <property type="component" value="Chromosome"/>
</dbReference>
<dbReference type="Pfam" id="PF04392">
    <property type="entry name" value="ABC_sub_bind"/>
    <property type="match status" value="1"/>
</dbReference>
<proteinExistence type="predicted"/>
<dbReference type="AlphaFoldDB" id="A0A242K4N3"/>
<dbReference type="PANTHER" id="PTHR35271">
    <property type="entry name" value="ABC TRANSPORTER, SUBSTRATE-BINDING LIPOPROTEIN-RELATED"/>
    <property type="match status" value="1"/>
</dbReference>
<dbReference type="Gene3D" id="3.40.50.2300">
    <property type="match status" value="2"/>
</dbReference>
<sequence>MMKKKLIGLSLLATAAVVLGACGNNDEKKDSGSNSDSVTIGVLQPVEHGSLDAAYEGFKEGLAENGYTEGENVTFEYSNAQNDQSQLKSMSEKLVKSKPELLLGIGTPAAQSLLNETTDIPMVVTAVTDLVGAKLVKSDDKPGGNVTGTTDMVSIEKQIELLLSIVPDAKTIGIMYNAGEANSKIQADLAEEALKKAGVSVKVLTANSTNDVQQVTTSLAKDVDGIYIPTDNTFASASAVIGDVAKEQKIPIVPASIDQVKEGGLATIGIDYHSLGKQTGAMAAKILKGDAEPATMPVESADELELYVNEDMAKALDIDPESIQAPK</sequence>
<name>A0A242K4N3_9ENTE</name>
<gene>
    <name evidence="2" type="ORF">A5888_002393</name>
    <name evidence="3" type="ORF">A5888_002451</name>
</gene>
<reference evidence="2" key="1">
    <citation type="submission" date="2017-05" db="EMBL/GenBank/DDBJ databases">
        <title>The Genome Sequence of Enterococcus sp. 9E7_DIV0242.</title>
        <authorList>
            <consortium name="The Broad Institute Genomics Platform"/>
            <consortium name="The Broad Institute Genomic Center for Infectious Diseases"/>
            <person name="Earl A."/>
            <person name="Manson A."/>
            <person name="Schwartman J."/>
            <person name="Gilmore M."/>
            <person name="Abouelleil A."/>
            <person name="Cao P."/>
            <person name="Chapman S."/>
            <person name="Cusick C."/>
            <person name="Shea T."/>
            <person name="Young S."/>
            <person name="Neafsey D."/>
            <person name="Nusbaum C."/>
            <person name="Birren B."/>
        </authorList>
    </citation>
    <scope>NUCLEOTIDE SEQUENCE [LARGE SCALE GENOMIC DNA]</scope>
    <source>
        <strain evidence="2">9E7_DIV0242</strain>
    </source>
</reference>
<evidence type="ECO:0000256" key="1">
    <source>
        <dbReference type="SAM" id="SignalP"/>
    </source>
</evidence>
<dbReference type="PROSITE" id="PS51257">
    <property type="entry name" value="PROKAR_LIPOPROTEIN"/>
    <property type="match status" value="1"/>
</dbReference>
<dbReference type="RefSeq" id="WP_249274487.1">
    <property type="nucleotide sequence ID" value="NZ_CP147247.1"/>
</dbReference>
<dbReference type="CDD" id="cd06325">
    <property type="entry name" value="PBP1_ABC_unchar_transporter"/>
    <property type="match status" value="1"/>
</dbReference>
<reference evidence="3" key="2">
    <citation type="submission" date="2017-05" db="EMBL/GenBank/DDBJ databases">
        <authorList>
            <consortium name="The Broad Institute Genomics Platform"/>
            <consortium name="The Broad Institute Genomic Center for Infectious Diseases"/>
            <person name="Earl A."/>
            <person name="Manson A."/>
            <person name="Schwartman J."/>
            <person name="Gilmore M."/>
            <person name="Abouelleil A."/>
            <person name="Cao P."/>
            <person name="Chapman S."/>
            <person name="Cusick C."/>
            <person name="Shea T."/>
            <person name="Young S."/>
            <person name="Neafsey D."/>
            <person name="Nusbaum C."/>
            <person name="Birren B."/>
        </authorList>
    </citation>
    <scope>NUCLEOTIDE SEQUENCE</scope>
    <source>
        <strain evidence="3">9E7_DIV0242</strain>
    </source>
</reference>
<feature type="chain" id="PRO_5039364904" evidence="1">
    <location>
        <begin position="21"/>
        <end position="327"/>
    </location>
</feature>
<evidence type="ECO:0000313" key="4">
    <source>
        <dbReference type="Proteomes" id="UP000195141"/>
    </source>
</evidence>
<dbReference type="EMBL" id="CP147247">
    <property type="protein sequence ID" value="WYJ90694.1"/>
    <property type="molecule type" value="Genomic_DNA"/>
</dbReference>
<feature type="signal peptide" evidence="1">
    <location>
        <begin position="1"/>
        <end position="20"/>
    </location>
</feature>
<keyword evidence="4" id="KW-1185">Reference proteome</keyword>
<dbReference type="InterPro" id="IPR028082">
    <property type="entry name" value="Peripla_BP_I"/>
</dbReference>
<dbReference type="InterPro" id="IPR007487">
    <property type="entry name" value="ABC_transpt-TYRBP-like"/>
</dbReference>
<dbReference type="EMBL" id="NGMM01000004">
    <property type="protein sequence ID" value="OTP14292.1"/>
    <property type="molecule type" value="Genomic_DNA"/>
</dbReference>
<accession>A0A242K4N3</accession>